<proteinExistence type="predicted"/>
<name>A0ABN6X5V2_9MICO</name>
<evidence type="ECO:0000313" key="3">
    <source>
        <dbReference type="Proteomes" id="UP001321543"/>
    </source>
</evidence>
<sequence>MQESAADARDCRGYRKLAQMPHTGAHDNGAPGTAAVPGNRYTEQCRGYRKVPRMPETGAHAGNYRRCHTQPRTITAAPEPLQFLATAAPNIGADAGKCRGCRRGAA</sequence>
<feature type="region of interest" description="Disordered" evidence="1">
    <location>
        <begin position="20"/>
        <end position="39"/>
    </location>
</feature>
<gene>
    <name evidence="2" type="ORF">GCM10025863_20370</name>
</gene>
<evidence type="ECO:0000256" key="1">
    <source>
        <dbReference type="SAM" id="MobiDB-lite"/>
    </source>
</evidence>
<protein>
    <submittedName>
        <fullName evidence="2">Uncharacterized protein</fullName>
    </submittedName>
</protein>
<keyword evidence="3" id="KW-1185">Reference proteome</keyword>
<reference evidence="3" key="1">
    <citation type="journal article" date="2019" name="Int. J. Syst. Evol. Microbiol.">
        <title>The Global Catalogue of Microorganisms (GCM) 10K type strain sequencing project: providing services to taxonomists for standard genome sequencing and annotation.</title>
        <authorList>
            <consortium name="The Broad Institute Genomics Platform"/>
            <consortium name="The Broad Institute Genome Sequencing Center for Infectious Disease"/>
            <person name="Wu L."/>
            <person name="Ma J."/>
        </authorList>
    </citation>
    <scope>NUCLEOTIDE SEQUENCE [LARGE SCALE GENOMIC DNA]</scope>
    <source>
        <strain evidence="3">NBRC 106310</strain>
    </source>
</reference>
<dbReference type="EMBL" id="AP027728">
    <property type="protein sequence ID" value="BDZ39423.1"/>
    <property type="molecule type" value="Genomic_DNA"/>
</dbReference>
<dbReference type="Proteomes" id="UP001321543">
    <property type="component" value="Chromosome"/>
</dbReference>
<evidence type="ECO:0000313" key="2">
    <source>
        <dbReference type="EMBL" id="BDZ39423.1"/>
    </source>
</evidence>
<accession>A0ABN6X5V2</accession>
<organism evidence="2 3">
    <name type="scientific">Microbacterium suwonense</name>
    <dbReference type="NCBI Taxonomy" id="683047"/>
    <lineage>
        <taxon>Bacteria</taxon>
        <taxon>Bacillati</taxon>
        <taxon>Actinomycetota</taxon>
        <taxon>Actinomycetes</taxon>
        <taxon>Micrococcales</taxon>
        <taxon>Microbacteriaceae</taxon>
        <taxon>Microbacterium</taxon>
    </lineage>
</organism>